<dbReference type="Proteomes" id="UP001200307">
    <property type="component" value="Unassembled WGS sequence"/>
</dbReference>
<reference evidence="3" key="1">
    <citation type="submission" date="2021-12" db="EMBL/GenBank/DDBJ databases">
        <authorList>
            <person name="Lv X."/>
        </authorList>
    </citation>
    <scope>NUCLEOTIDE SEQUENCE</scope>
    <source>
        <strain evidence="3">HF2106</strain>
    </source>
</reference>
<keyword evidence="1" id="KW-0812">Transmembrane</keyword>
<accession>A0AAW4YHU9</accession>
<organism evidence="3 4">
    <name type="scientific">Segatella copri</name>
    <dbReference type="NCBI Taxonomy" id="165179"/>
    <lineage>
        <taxon>Bacteria</taxon>
        <taxon>Pseudomonadati</taxon>
        <taxon>Bacteroidota</taxon>
        <taxon>Bacteroidia</taxon>
        <taxon>Bacteroidales</taxon>
        <taxon>Prevotellaceae</taxon>
        <taxon>Segatella</taxon>
    </lineage>
</organism>
<feature type="domain" description="Sensor histidine kinase NatK-like C-terminal" evidence="2">
    <location>
        <begin position="392"/>
        <end position="459"/>
    </location>
</feature>
<sequence>METYIYYIEILSMVSLFLLYGLSVLLMLADDGDMRWTVLLNGFALLLSFNIYQSCRIFWEPEKAYILWGILILITLIVLIVALYKKQIGIFMKILSILLFVSCGILPFGVVYSSNNILALLPKVNLVVDTKLEQYIPYVMCFMMIVLVLYIVFHTRNMMRYTQRTLDDQIDDIKREMALNSNFDEPYSRYIRDDLRNLMSVMSEELMEELHKDIVISKGSGKGNIKHQNQIMAELRKINQKISSSPQQTMPFSFSDLTSNIKHTLTTPLSQIQINCEVLKPKLDGEELDKIIRIDNYSKICLSVINAYVEATTVSSLPSFLGLNAAILEYANVICIQNKLDNVKLRIEALPDIIEGYSSNYIFALIIPLLQNALVASPANTEVWISYKGTIEGLICIDISNQCKDEVPTIDQLNTTGFSSKSNHTGVGIQSVRNLISLVKGSTLNYQVESDQVIVTIKLKTRV</sequence>
<dbReference type="RefSeq" id="WP_233339425.1">
    <property type="nucleotide sequence ID" value="NZ_JAJTVO010000018.1"/>
</dbReference>
<dbReference type="EMBL" id="JAJTVO010000018">
    <property type="protein sequence ID" value="MCE4122705.1"/>
    <property type="molecule type" value="Genomic_DNA"/>
</dbReference>
<evidence type="ECO:0000313" key="4">
    <source>
        <dbReference type="Proteomes" id="UP001200307"/>
    </source>
</evidence>
<protein>
    <submittedName>
        <fullName evidence="3">GHKL domain-containing protein</fullName>
    </submittedName>
</protein>
<evidence type="ECO:0000259" key="2">
    <source>
        <dbReference type="Pfam" id="PF14501"/>
    </source>
</evidence>
<feature type="transmembrane region" description="Helical" evidence="1">
    <location>
        <begin position="65"/>
        <end position="84"/>
    </location>
</feature>
<dbReference type="SUPFAM" id="SSF55874">
    <property type="entry name" value="ATPase domain of HSP90 chaperone/DNA topoisomerase II/histidine kinase"/>
    <property type="match status" value="1"/>
</dbReference>
<dbReference type="InterPro" id="IPR036890">
    <property type="entry name" value="HATPase_C_sf"/>
</dbReference>
<keyword evidence="1" id="KW-1133">Transmembrane helix</keyword>
<evidence type="ECO:0000313" key="3">
    <source>
        <dbReference type="EMBL" id="MCE4122705.1"/>
    </source>
</evidence>
<proteinExistence type="predicted"/>
<dbReference type="Gene3D" id="3.30.565.10">
    <property type="entry name" value="Histidine kinase-like ATPase, C-terminal domain"/>
    <property type="match status" value="1"/>
</dbReference>
<feature type="transmembrane region" description="Helical" evidence="1">
    <location>
        <begin position="135"/>
        <end position="153"/>
    </location>
</feature>
<feature type="transmembrane region" description="Helical" evidence="1">
    <location>
        <begin position="96"/>
        <end position="115"/>
    </location>
</feature>
<feature type="transmembrane region" description="Helical" evidence="1">
    <location>
        <begin position="6"/>
        <end position="29"/>
    </location>
</feature>
<dbReference type="Pfam" id="PF14501">
    <property type="entry name" value="HATPase_c_5"/>
    <property type="match status" value="1"/>
</dbReference>
<dbReference type="AlphaFoldDB" id="A0AAW4YHU9"/>
<name>A0AAW4YHU9_9BACT</name>
<comment type="caution">
    <text evidence="3">The sequence shown here is derived from an EMBL/GenBank/DDBJ whole genome shotgun (WGS) entry which is preliminary data.</text>
</comment>
<gene>
    <name evidence="3" type="ORF">LYY06_10585</name>
</gene>
<keyword evidence="1" id="KW-0472">Membrane</keyword>
<dbReference type="InterPro" id="IPR032834">
    <property type="entry name" value="NatK-like_C"/>
</dbReference>
<feature type="transmembrane region" description="Helical" evidence="1">
    <location>
        <begin position="36"/>
        <end position="59"/>
    </location>
</feature>
<evidence type="ECO:0000256" key="1">
    <source>
        <dbReference type="SAM" id="Phobius"/>
    </source>
</evidence>